<dbReference type="AlphaFoldDB" id="A0A1Y2IMI8"/>
<keyword evidence="3" id="KW-1185">Reference proteome</keyword>
<proteinExistence type="predicted"/>
<dbReference type="EMBL" id="KZ084113">
    <property type="protein sequence ID" value="OSD01172.1"/>
    <property type="molecule type" value="Genomic_DNA"/>
</dbReference>
<dbReference type="Proteomes" id="UP000193067">
    <property type="component" value="Unassembled WGS sequence"/>
</dbReference>
<evidence type="ECO:0000313" key="3">
    <source>
        <dbReference type="Proteomes" id="UP000193067"/>
    </source>
</evidence>
<accession>A0A1Y2IMI8</accession>
<organism evidence="2 3">
    <name type="scientific">Trametes coccinea (strain BRFM310)</name>
    <name type="common">Pycnoporus coccineus</name>
    <dbReference type="NCBI Taxonomy" id="1353009"/>
    <lineage>
        <taxon>Eukaryota</taxon>
        <taxon>Fungi</taxon>
        <taxon>Dikarya</taxon>
        <taxon>Basidiomycota</taxon>
        <taxon>Agaricomycotina</taxon>
        <taxon>Agaricomycetes</taxon>
        <taxon>Polyporales</taxon>
        <taxon>Polyporaceae</taxon>
        <taxon>Trametes</taxon>
    </lineage>
</organism>
<gene>
    <name evidence="2" type="ORF">PYCCODRAFT_551350</name>
</gene>
<sequence>MLPLFPGDSVGTMSLDAPQHPKHARRPPWLSVSLSKIRKSFPSIRCEHVRASDGGIDWYLVCLLCDPDQSFEVGSEHDVPKFVAHAQDAHGITLDGESSRHESGMWMPRLVETPPQTSVGESSTAHSCLAGKADILSQFLMEQGLSTSFAQALRTVGIVNRSRICRLGALPDADLDRLETRLASEGLDFVACLLVRAGLRRSLLPFPRRKYADSPVSPMEHG</sequence>
<protein>
    <submittedName>
        <fullName evidence="2">Uncharacterized protein</fullName>
    </submittedName>
</protein>
<evidence type="ECO:0000313" key="2">
    <source>
        <dbReference type="EMBL" id="OSD01172.1"/>
    </source>
</evidence>
<name>A0A1Y2IMI8_TRAC3</name>
<reference evidence="2 3" key="1">
    <citation type="journal article" date="2015" name="Biotechnol. Biofuels">
        <title>Enhanced degradation of softwood versus hardwood by the white-rot fungus Pycnoporus coccineus.</title>
        <authorList>
            <person name="Couturier M."/>
            <person name="Navarro D."/>
            <person name="Chevret D."/>
            <person name="Henrissat B."/>
            <person name="Piumi F."/>
            <person name="Ruiz-Duenas F.J."/>
            <person name="Martinez A.T."/>
            <person name="Grigoriev I.V."/>
            <person name="Riley R."/>
            <person name="Lipzen A."/>
            <person name="Berrin J.G."/>
            <person name="Master E.R."/>
            <person name="Rosso M.N."/>
        </authorList>
    </citation>
    <scope>NUCLEOTIDE SEQUENCE [LARGE SCALE GENOMIC DNA]</scope>
    <source>
        <strain evidence="2 3">BRFM310</strain>
    </source>
</reference>
<dbReference type="OrthoDB" id="2758759at2759"/>
<feature type="region of interest" description="Disordered" evidence="1">
    <location>
        <begin position="1"/>
        <end position="26"/>
    </location>
</feature>
<evidence type="ECO:0000256" key="1">
    <source>
        <dbReference type="SAM" id="MobiDB-lite"/>
    </source>
</evidence>